<reference evidence="10 11" key="1">
    <citation type="submission" date="2018-07" db="EMBL/GenBank/DDBJ databases">
        <title>Genome analysis of Runella aurantiaca.</title>
        <authorList>
            <person name="Yang X."/>
        </authorList>
    </citation>
    <scope>NUCLEOTIDE SEQUENCE [LARGE SCALE GENOMIC DNA]</scope>
    <source>
        <strain evidence="10 11">YX9</strain>
    </source>
</reference>
<dbReference type="InterPro" id="IPR037066">
    <property type="entry name" value="Plug_dom_sf"/>
</dbReference>
<dbReference type="Proteomes" id="UP000253141">
    <property type="component" value="Unassembled WGS sequence"/>
</dbReference>
<dbReference type="OrthoDB" id="9803050at2"/>
<keyword evidence="7 8" id="KW-0998">Cell outer membrane</keyword>
<keyword evidence="3 8" id="KW-1134">Transmembrane beta strand</keyword>
<dbReference type="EMBL" id="QPIW01000009">
    <property type="protein sequence ID" value="RDB05457.1"/>
    <property type="molecule type" value="Genomic_DNA"/>
</dbReference>
<dbReference type="InterPro" id="IPR036942">
    <property type="entry name" value="Beta-barrel_TonB_sf"/>
</dbReference>
<comment type="subcellular location">
    <subcellularLocation>
        <location evidence="1 8">Cell outer membrane</location>
        <topology evidence="1 8">Multi-pass membrane protein</topology>
    </subcellularLocation>
</comment>
<evidence type="ECO:0000256" key="4">
    <source>
        <dbReference type="ARBA" id="ARBA00022692"/>
    </source>
</evidence>
<keyword evidence="6 8" id="KW-0472">Membrane</keyword>
<accession>A0A369IAG4</accession>
<dbReference type="GO" id="GO:0044718">
    <property type="term" value="P:siderophore transmembrane transport"/>
    <property type="evidence" value="ECO:0007669"/>
    <property type="project" value="TreeGrafter"/>
</dbReference>
<evidence type="ECO:0000313" key="11">
    <source>
        <dbReference type="Proteomes" id="UP000253141"/>
    </source>
</evidence>
<comment type="caution">
    <text evidence="10">The sequence shown here is derived from an EMBL/GenBank/DDBJ whole genome shotgun (WGS) entry which is preliminary data.</text>
</comment>
<dbReference type="GO" id="GO:0015344">
    <property type="term" value="F:siderophore uptake transmembrane transporter activity"/>
    <property type="evidence" value="ECO:0007669"/>
    <property type="project" value="TreeGrafter"/>
</dbReference>
<keyword evidence="10" id="KW-0675">Receptor</keyword>
<keyword evidence="5" id="KW-0732">Signal</keyword>
<dbReference type="Gene3D" id="2.40.170.20">
    <property type="entry name" value="TonB-dependent receptor, beta-barrel domain"/>
    <property type="match status" value="1"/>
</dbReference>
<dbReference type="PANTHER" id="PTHR30069:SF29">
    <property type="entry name" value="HEMOGLOBIN AND HEMOGLOBIN-HAPTOGLOBIN-BINDING PROTEIN 1-RELATED"/>
    <property type="match status" value="1"/>
</dbReference>
<evidence type="ECO:0000256" key="2">
    <source>
        <dbReference type="ARBA" id="ARBA00022448"/>
    </source>
</evidence>
<proteinExistence type="inferred from homology"/>
<dbReference type="InterPro" id="IPR008969">
    <property type="entry name" value="CarboxyPept-like_regulatory"/>
</dbReference>
<dbReference type="SUPFAM" id="SSF49464">
    <property type="entry name" value="Carboxypeptidase regulatory domain-like"/>
    <property type="match status" value="1"/>
</dbReference>
<dbReference type="SUPFAM" id="SSF56935">
    <property type="entry name" value="Porins"/>
    <property type="match status" value="1"/>
</dbReference>
<evidence type="ECO:0000256" key="5">
    <source>
        <dbReference type="ARBA" id="ARBA00022729"/>
    </source>
</evidence>
<dbReference type="Pfam" id="PF07715">
    <property type="entry name" value="Plug"/>
    <property type="match status" value="1"/>
</dbReference>
<feature type="domain" description="TonB-dependent receptor plug" evidence="9">
    <location>
        <begin position="143"/>
        <end position="220"/>
    </location>
</feature>
<evidence type="ECO:0000256" key="8">
    <source>
        <dbReference type="PROSITE-ProRule" id="PRU01360"/>
    </source>
</evidence>
<dbReference type="PANTHER" id="PTHR30069">
    <property type="entry name" value="TONB-DEPENDENT OUTER MEMBRANE RECEPTOR"/>
    <property type="match status" value="1"/>
</dbReference>
<keyword evidence="2 8" id="KW-0813">Transport</keyword>
<evidence type="ECO:0000259" key="9">
    <source>
        <dbReference type="Pfam" id="PF07715"/>
    </source>
</evidence>
<evidence type="ECO:0000256" key="6">
    <source>
        <dbReference type="ARBA" id="ARBA00023136"/>
    </source>
</evidence>
<dbReference type="GO" id="GO:0009279">
    <property type="term" value="C:cell outer membrane"/>
    <property type="evidence" value="ECO:0007669"/>
    <property type="project" value="UniProtKB-SubCell"/>
</dbReference>
<keyword evidence="4 8" id="KW-0812">Transmembrane</keyword>
<organism evidence="10 11">
    <name type="scientific">Runella aurantiaca</name>
    <dbReference type="NCBI Taxonomy" id="2282308"/>
    <lineage>
        <taxon>Bacteria</taxon>
        <taxon>Pseudomonadati</taxon>
        <taxon>Bacteroidota</taxon>
        <taxon>Cytophagia</taxon>
        <taxon>Cytophagales</taxon>
        <taxon>Spirosomataceae</taxon>
        <taxon>Runella</taxon>
    </lineage>
</organism>
<comment type="similarity">
    <text evidence="8">Belongs to the TonB-dependent receptor family.</text>
</comment>
<name>A0A369IAG4_9BACT</name>
<evidence type="ECO:0000313" key="10">
    <source>
        <dbReference type="EMBL" id="RDB05457.1"/>
    </source>
</evidence>
<dbReference type="RefSeq" id="WP_114461469.1">
    <property type="nucleotide sequence ID" value="NZ_QPIW01000009.1"/>
</dbReference>
<protein>
    <submittedName>
        <fullName evidence="10">TonB-dependent receptor</fullName>
    </submittedName>
</protein>
<dbReference type="Gene3D" id="2.60.40.1120">
    <property type="entry name" value="Carboxypeptidase-like, regulatory domain"/>
    <property type="match status" value="1"/>
</dbReference>
<dbReference type="AlphaFoldDB" id="A0A369IAG4"/>
<dbReference type="PROSITE" id="PS52016">
    <property type="entry name" value="TONB_DEPENDENT_REC_3"/>
    <property type="match status" value="1"/>
</dbReference>
<dbReference type="InterPro" id="IPR012910">
    <property type="entry name" value="Plug_dom"/>
</dbReference>
<evidence type="ECO:0000256" key="7">
    <source>
        <dbReference type="ARBA" id="ARBA00023237"/>
    </source>
</evidence>
<evidence type="ECO:0000256" key="3">
    <source>
        <dbReference type="ARBA" id="ARBA00022452"/>
    </source>
</evidence>
<keyword evidence="11" id="KW-1185">Reference proteome</keyword>
<evidence type="ECO:0000256" key="1">
    <source>
        <dbReference type="ARBA" id="ARBA00004571"/>
    </source>
</evidence>
<gene>
    <name evidence="10" type="ORF">DVG78_12785</name>
</gene>
<dbReference type="InterPro" id="IPR039426">
    <property type="entry name" value="TonB-dep_rcpt-like"/>
</dbReference>
<dbReference type="Gene3D" id="2.170.130.10">
    <property type="entry name" value="TonB-dependent receptor, plug domain"/>
    <property type="match status" value="1"/>
</dbReference>
<sequence length="775" mass="89118">MKRKTRGEILITMLLVAVFLVFSGDLYAQKITISGTVKDKLSGEKLNGIKIYVGNNFVETNKFGYYNLLVPTQKAMVTFFSENYKSLNINVQNDTILNIELEKLNFDLEEVVIKAEKDSYADRQGNFSLPIEWIKKRPTILGEADIMKAIQFLPGIQAGTEGTSGIYVRGGSPDQTMILVDGVPVYNVYHFFGFFSVFNPDAVSAVKIYKNDLPARYGGRLSSVIDLTMREGNNKERKSSFSVSPISGKFSLEGPIKKGKASYIITGRKTWLDLITTSLQRATSNGSFLAYSFYDLNAKVNYELTKKDHLYISLYTGRDLFKNQDKIGNLESNKYQFDWGNHTVIGRWNRIISQKLFKNTTLSYTKYSYNIENEIKSRRESFYSKIRSDIRDWAIKTDFEYLPSVNHTTRFGFSFTNHRFAPEILQVKEEGTTPTVQGRENPPVDVQDLQSYIEQTFQINAHLNFNGGLHYNALWVNNKFYHSLQPRINVNYDFSKSWGIRAAFFNTYQYLHLLTNSSLGLPTDLWVPITDKIPPQSANQLSVGISKKWGSWVLSADLYYKKMNNQLEYGEGTSFLNDLSGRWFDKVVIGTGESKGIEFFLQKTRGKMTGFVSYTLSKTTRTFQALNEGVSFPYKYDRTHNLSLNTSYNFNKRRELSFVFSLMSGSLLSLPTSRFSGIQPSLYGTNLSIQAAYLNYFNQLGELPNRNNFRLPLYHRLDFNYRASKPKKRGERTWIFSVYNAYNRQNAFFIYPENGKLKQFSLFPIVPSLGYERRF</sequence>